<evidence type="ECO:0000313" key="2">
    <source>
        <dbReference type="Proteomes" id="UP000515908"/>
    </source>
</evidence>
<evidence type="ECO:0000313" key="1">
    <source>
        <dbReference type="EMBL" id="CAD2213222.1"/>
    </source>
</evidence>
<accession>A0A7G2C5K9</accession>
<dbReference type="EMBL" id="LR877145">
    <property type="protein sequence ID" value="CAD2213222.1"/>
    <property type="molecule type" value="Genomic_DNA"/>
</dbReference>
<dbReference type="Proteomes" id="UP000515908">
    <property type="component" value="Chromosome 01"/>
</dbReference>
<keyword evidence="2" id="KW-1185">Reference proteome</keyword>
<proteinExistence type="predicted"/>
<gene>
    <name evidence="1" type="ORF">ADEAN_000065900</name>
</gene>
<dbReference type="AlphaFoldDB" id="A0A7G2C5K9"/>
<dbReference type="VEuPathDB" id="TriTrypDB:ADEAN_000065900"/>
<reference evidence="1 2" key="1">
    <citation type="submission" date="2020-08" db="EMBL/GenBank/DDBJ databases">
        <authorList>
            <person name="Newling K."/>
            <person name="Davey J."/>
            <person name="Forrester S."/>
        </authorList>
    </citation>
    <scope>NUCLEOTIDE SEQUENCE [LARGE SCALE GENOMIC DNA]</scope>
    <source>
        <strain evidence="2">Crithidia deanei Carvalho (ATCC PRA-265)</strain>
    </source>
</reference>
<protein>
    <submittedName>
        <fullName evidence="1">Uncharacterized protein</fullName>
    </submittedName>
</protein>
<sequence>MLNNTRVVLKSQHKNILRRSRPHMHHYRELNRWQREAQGITKWDQSHSHRRAPFPNRFNPESIALTKGTSSFAWKWWHTQYPWLANVPPADYVPPTPQNIRPPAWDEEFSRVVLDMNDEDIRTYLVDKLTEVIFQETQRDGYELRRLDFEGKPLTELPERRVIENFVFEEDTLRERVIEQVVEGVFRLSPTSEDRKEIRSVANLIDFVLTHVTVARPPPELTVTEAAKAVMRDHPLQPVLGFSHALPTDNRDAVVREWERMHHLDWQFGNAVYTPRNEENTRGNLTWLREENNNNARLQFEKDVASGEAQRRHMELIKQAAQKEASE</sequence>
<name>A0A7G2C5K9_9TRYP</name>
<organism evidence="1 2">
    <name type="scientific">Angomonas deanei</name>
    <dbReference type="NCBI Taxonomy" id="59799"/>
    <lineage>
        <taxon>Eukaryota</taxon>
        <taxon>Discoba</taxon>
        <taxon>Euglenozoa</taxon>
        <taxon>Kinetoplastea</taxon>
        <taxon>Metakinetoplastina</taxon>
        <taxon>Trypanosomatida</taxon>
        <taxon>Trypanosomatidae</taxon>
        <taxon>Strigomonadinae</taxon>
        <taxon>Angomonas</taxon>
    </lineage>
</organism>